<dbReference type="GO" id="GO:0008479">
    <property type="term" value="F:tRNA-guanosine(34) queuine transglycosylase activity"/>
    <property type="evidence" value="ECO:0007669"/>
    <property type="project" value="InterPro"/>
</dbReference>
<evidence type="ECO:0000256" key="3">
    <source>
        <dbReference type="ARBA" id="ARBA00022694"/>
    </source>
</evidence>
<dbReference type="EMBL" id="UINC01002510">
    <property type="protein sequence ID" value="SUZ97437.1"/>
    <property type="molecule type" value="Genomic_DNA"/>
</dbReference>
<reference evidence="5" key="1">
    <citation type="submission" date="2018-05" db="EMBL/GenBank/DDBJ databases">
        <authorList>
            <person name="Lanie J.A."/>
            <person name="Ng W.-L."/>
            <person name="Kazmierczak K.M."/>
            <person name="Andrzejewski T.M."/>
            <person name="Davidsen T.M."/>
            <person name="Wayne K.J."/>
            <person name="Tettelin H."/>
            <person name="Glass J.I."/>
            <person name="Rusch D."/>
            <person name="Podicherti R."/>
            <person name="Tsui H.-C.T."/>
            <person name="Winkler M.E."/>
        </authorList>
    </citation>
    <scope>NUCLEOTIDE SEQUENCE</scope>
</reference>
<dbReference type="InterPro" id="IPR004803">
    <property type="entry name" value="TGT"/>
</dbReference>
<dbReference type="Gene3D" id="3.20.20.105">
    <property type="entry name" value="Queuine tRNA-ribosyltransferase-like"/>
    <property type="match status" value="1"/>
</dbReference>
<keyword evidence="3" id="KW-0819">tRNA processing</keyword>
<organism evidence="5">
    <name type="scientific">marine metagenome</name>
    <dbReference type="NCBI Taxonomy" id="408172"/>
    <lineage>
        <taxon>unclassified sequences</taxon>
        <taxon>metagenomes</taxon>
        <taxon>ecological metagenomes</taxon>
    </lineage>
</organism>
<dbReference type="PANTHER" id="PTHR46499">
    <property type="entry name" value="QUEUINE TRNA-RIBOSYLTRANSFERASE"/>
    <property type="match status" value="1"/>
</dbReference>
<name>A0A381S5C9_9ZZZZ</name>
<dbReference type="AlphaFoldDB" id="A0A381S5C9"/>
<dbReference type="HAMAP" id="MF_00168">
    <property type="entry name" value="Q_tRNA_Tgt"/>
    <property type="match status" value="1"/>
</dbReference>
<evidence type="ECO:0000313" key="5">
    <source>
        <dbReference type="EMBL" id="SUZ97437.1"/>
    </source>
</evidence>
<dbReference type="Pfam" id="PF01702">
    <property type="entry name" value="TGT"/>
    <property type="match status" value="1"/>
</dbReference>
<dbReference type="FunFam" id="3.20.20.105:FF:000001">
    <property type="entry name" value="Queuine tRNA-ribosyltransferase"/>
    <property type="match status" value="1"/>
</dbReference>
<accession>A0A381S5C9</accession>
<dbReference type="NCBIfam" id="TIGR00449">
    <property type="entry name" value="tgt_general"/>
    <property type="match status" value="1"/>
</dbReference>
<proteinExistence type="inferred from homology"/>
<gene>
    <name evidence="5" type="ORF">METZ01_LOCUS50291</name>
</gene>
<dbReference type="InterPro" id="IPR036511">
    <property type="entry name" value="TGT-like_sf"/>
</dbReference>
<evidence type="ECO:0000256" key="1">
    <source>
        <dbReference type="ARBA" id="ARBA00022676"/>
    </source>
</evidence>
<dbReference type="GO" id="GO:0002099">
    <property type="term" value="P:tRNA wobble guanine modification"/>
    <property type="evidence" value="ECO:0007669"/>
    <property type="project" value="TreeGrafter"/>
</dbReference>
<dbReference type="PANTHER" id="PTHR46499:SF1">
    <property type="entry name" value="QUEUINE TRNA-RIBOSYLTRANSFERASE"/>
    <property type="match status" value="1"/>
</dbReference>
<evidence type="ECO:0000256" key="2">
    <source>
        <dbReference type="ARBA" id="ARBA00022679"/>
    </source>
</evidence>
<dbReference type="InterPro" id="IPR050076">
    <property type="entry name" value="ArchSynthase1/Queuine_TRR"/>
</dbReference>
<keyword evidence="2" id="KW-0808">Transferase</keyword>
<sequence>MQFKIFNQDALARVGELHFSRGVIQTPVFIPVGTYATVKTMTPDELLTLGAEIVLGNTYHLMVRPGEDVISLHKGLHNFMGWQKPILTDSGGFQIWSLSKKTKINDDFVEFDSPVNGDIIRLTPEKAMQIQETLGSDIQMVLDECTHYPASKSEAESSMLRSAKWAHRSFDAFNALKHDNDSALFGIIQGGMFQDLRKRNLQQLMDLNFDGLAIGGLSVGEPEQERMDVLESLVPKMPKQLPRYLMGLGTPVDIVKSVSVGIDMFDCVIPTRHARNGQIYTSGGVVRIKNAKHQRDTNPLDANCSCYTCQNFSRSYIRHLTNCNEILGSRLATIHNLFFYFDLMRQIQESIRKNEFKKFADAFIQSYQQ</sequence>
<dbReference type="SUPFAM" id="SSF51713">
    <property type="entry name" value="tRNA-guanine transglycosylase"/>
    <property type="match status" value="1"/>
</dbReference>
<keyword evidence="1" id="KW-0328">Glycosyltransferase</keyword>
<protein>
    <recommendedName>
        <fullName evidence="4">tRNA-guanine(15) transglycosylase-like domain-containing protein</fullName>
    </recommendedName>
</protein>
<feature type="domain" description="tRNA-guanine(15) transglycosylase-like" evidence="4">
    <location>
        <begin position="12"/>
        <end position="368"/>
    </location>
</feature>
<dbReference type="InterPro" id="IPR002616">
    <property type="entry name" value="tRNA_ribo_trans-like"/>
</dbReference>
<evidence type="ECO:0000259" key="4">
    <source>
        <dbReference type="Pfam" id="PF01702"/>
    </source>
</evidence>
<dbReference type="NCBIfam" id="TIGR00430">
    <property type="entry name" value="Q_tRNA_tgt"/>
    <property type="match status" value="1"/>
</dbReference>
<dbReference type="GO" id="GO:0005737">
    <property type="term" value="C:cytoplasm"/>
    <property type="evidence" value="ECO:0007669"/>
    <property type="project" value="TreeGrafter"/>
</dbReference>